<reference evidence="1 2" key="1">
    <citation type="submission" date="2023-03" db="EMBL/GenBank/DDBJ databases">
        <title>Bacillus Genome Sequencing.</title>
        <authorList>
            <person name="Dunlap C."/>
        </authorList>
    </citation>
    <scope>NUCLEOTIDE SEQUENCE [LARGE SCALE GENOMIC DNA]</scope>
    <source>
        <strain evidence="1 2">B-14544</strain>
    </source>
</reference>
<sequence length="78" mass="8709">MTRIEKLQSIANEIGVKVSIKQLGNNIFANINGQSFKVNGFASFQAKCRELKNYIAPAPIDLTSRQIRIEEKTLSLLS</sequence>
<accession>A0ABU6N9Y7</accession>
<name>A0ABU6N9Y7_9BACI</name>
<dbReference type="EMBL" id="JARMQG010000084">
    <property type="protein sequence ID" value="MED3562301.1"/>
    <property type="molecule type" value="Genomic_DNA"/>
</dbReference>
<evidence type="ECO:0000313" key="1">
    <source>
        <dbReference type="EMBL" id="MED3562301.1"/>
    </source>
</evidence>
<protein>
    <submittedName>
        <fullName evidence="1">Uncharacterized protein</fullName>
    </submittedName>
</protein>
<proteinExistence type="predicted"/>
<evidence type="ECO:0000313" key="2">
    <source>
        <dbReference type="Proteomes" id="UP001330749"/>
    </source>
</evidence>
<keyword evidence="2" id="KW-1185">Reference proteome</keyword>
<gene>
    <name evidence="1" type="ORF">P4447_07520</name>
</gene>
<comment type="caution">
    <text evidence="1">The sequence shown here is derived from an EMBL/GenBank/DDBJ whole genome shotgun (WGS) entry which is preliminary data.</text>
</comment>
<dbReference type="RefSeq" id="WP_327967205.1">
    <property type="nucleotide sequence ID" value="NZ_JARMQG010000084.1"/>
</dbReference>
<dbReference type="Proteomes" id="UP001330749">
    <property type="component" value="Unassembled WGS sequence"/>
</dbReference>
<organism evidence="1 2">
    <name type="scientific">Bacillus xiapuensis</name>
    <dbReference type="NCBI Taxonomy" id="2014075"/>
    <lineage>
        <taxon>Bacteria</taxon>
        <taxon>Bacillati</taxon>
        <taxon>Bacillota</taxon>
        <taxon>Bacilli</taxon>
        <taxon>Bacillales</taxon>
        <taxon>Bacillaceae</taxon>
        <taxon>Bacillus</taxon>
    </lineage>
</organism>